<feature type="compositionally biased region" description="Polar residues" evidence="1">
    <location>
        <begin position="314"/>
        <end position="324"/>
    </location>
</feature>
<keyword evidence="3" id="KW-1185">Reference proteome</keyword>
<feature type="region of interest" description="Disordered" evidence="1">
    <location>
        <begin position="339"/>
        <end position="383"/>
    </location>
</feature>
<organism evidence="2 3">
    <name type="scientific">Mycena venus</name>
    <dbReference type="NCBI Taxonomy" id="2733690"/>
    <lineage>
        <taxon>Eukaryota</taxon>
        <taxon>Fungi</taxon>
        <taxon>Dikarya</taxon>
        <taxon>Basidiomycota</taxon>
        <taxon>Agaricomycotina</taxon>
        <taxon>Agaricomycetes</taxon>
        <taxon>Agaricomycetidae</taxon>
        <taxon>Agaricales</taxon>
        <taxon>Marasmiineae</taxon>
        <taxon>Mycenaceae</taxon>
        <taxon>Mycena</taxon>
    </lineage>
</organism>
<feature type="compositionally biased region" description="Low complexity" evidence="1">
    <location>
        <begin position="345"/>
        <end position="356"/>
    </location>
</feature>
<dbReference type="OrthoDB" id="3045756at2759"/>
<feature type="region of interest" description="Disordered" evidence="1">
    <location>
        <begin position="398"/>
        <end position="446"/>
    </location>
</feature>
<gene>
    <name evidence="2" type="ORF">MVEN_01255900</name>
</gene>
<feature type="compositionally biased region" description="Polar residues" evidence="1">
    <location>
        <begin position="138"/>
        <end position="149"/>
    </location>
</feature>
<feature type="compositionally biased region" description="Low complexity" evidence="1">
    <location>
        <begin position="34"/>
        <end position="45"/>
    </location>
</feature>
<name>A0A8H7CYT2_9AGAR</name>
<accession>A0A8H7CYT2</accession>
<evidence type="ECO:0000313" key="2">
    <source>
        <dbReference type="EMBL" id="KAF7352886.1"/>
    </source>
</evidence>
<protein>
    <submittedName>
        <fullName evidence="2">Uncharacterized protein</fullName>
    </submittedName>
</protein>
<comment type="caution">
    <text evidence="2">The sequence shown here is derived from an EMBL/GenBank/DDBJ whole genome shotgun (WGS) entry which is preliminary data.</text>
</comment>
<dbReference type="AlphaFoldDB" id="A0A8H7CYT2"/>
<feature type="compositionally biased region" description="Polar residues" evidence="1">
    <location>
        <begin position="68"/>
        <end position="90"/>
    </location>
</feature>
<feature type="compositionally biased region" description="Polar residues" evidence="1">
    <location>
        <begin position="229"/>
        <end position="245"/>
    </location>
</feature>
<feature type="compositionally biased region" description="Pro residues" evidence="1">
    <location>
        <begin position="93"/>
        <end position="102"/>
    </location>
</feature>
<reference evidence="2" key="1">
    <citation type="submission" date="2020-05" db="EMBL/GenBank/DDBJ databases">
        <title>Mycena genomes resolve the evolution of fungal bioluminescence.</title>
        <authorList>
            <person name="Tsai I.J."/>
        </authorList>
    </citation>
    <scope>NUCLEOTIDE SEQUENCE</scope>
    <source>
        <strain evidence="2">CCC161011</strain>
    </source>
</reference>
<sequence>MPVSFFRSWRRKDRPQTCPTKESIATVEGPLPPRSSNSSPISSRLMYKRRPSDTPSESSARFLWLSTRKGSYSETDTSSVASVDETQQMQVGPPSPSPPLQHPPCTNEPIPPLASPHSLDRPLPPLPPSRPPRPPSLNLNAIPSTSRLSPKTREPRRAPQRRPAIPEYHSDPLPRRMPVLDNVWEGFIRDVEGPGEDINDFTIYGLAKDGPYTSQRGVQAVLDPPLTPQPRTSLYRTAASGSTPHFKSPHELNSDSESEDENRLNDLGFPLSQFPLSQFPAPPPMPRRRTPRPLVLLPTPSLAPLPPSPSFSSGESTPVATPTTPRFVEPCLRKGILKKPSTALTPCPVDPTTPTTPTSPPRSRRLPEESASTAQIPRPRLRSAQSVPHFQTLASANAHRITSSDTTSTTNRRRVTSRPDAHAAQQFYSKAPLPAPPSNVQWGYAV</sequence>
<evidence type="ECO:0000313" key="3">
    <source>
        <dbReference type="Proteomes" id="UP000620124"/>
    </source>
</evidence>
<proteinExistence type="predicted"/>
<evidence type="ECO:0000256" key="1">
    <source>
        <dbReference type="SAM" id="MobiDB-lite"/>
    </source>
</evidence>
<feature type="compositionally biased region" description="Pro residues" evidence="1">
    <location>
        <begin position="122"/>
        <end position="135"/>
    </location>
</feature>
<dbReference type="EMBL" id="JACAZI010000009">
    <property type="protein sequence ID" value="KAF7352886.1"/>
    <property type="molecule type" value="Genomic_DNA"/>
</dbReference>
<feature type="region of interest" description="Disordered" evidence="1">
    <location>
        <begin position="1"/>
        <end position="177"/>
    </location>
</feature>
<feature type="region of interest" description="Disordered" evidence="1">
    <location>
        <begin position="222"/>
        <end position="326"/>
    </location>
</feature>
<dbReference type="Proteomes" id="UP000620124">
    <property type="component" value="Unassembled WGS sequence"/>
</dbReference>